<keyword evidence="1" id="KW-1133">Transmembrane helix</keyword>
<evidence type="ECO:0000313" key="2">
    <source>
        <dbReference type="EMBL" id="PWW29432.1"/>
    </source>
</evidence>
<evidence type="ECO:0008006" key="4">
    <source>
        <dbReference type="Google" id="ProtNLM"/>
    </source>
</evidence>
<dbReference type="AlphaFoldDB" id="A0A2V3A153"/>
<dbReference type="OrthoDB" id="2455856at2"/>
<comment type="caution">
    <text evidence="2">The sequence shown here is derived from an EMBL/GenBank/DDBJ whole genome shotgun (WGS) entry which is preliminary data.</text>
</comment>
<feature type="transmembrane region" description="Helical" evidence="1">
    <location>
        <begin position="158"/>
        <end position="179"/>
    </location>
</feature>
<name>A0A2V3A153_9BACI</name>
<evidence type="ECO:0000256" key="1">
    <source>
        <dbReference type="SAM" id="Phobius"/>
    </source>
</evidence>
<feature type="transmembrane region" description="Helical" evidence="1">
    <location>
        <begin position="191"/>
        <end position="211"/>
    </location>
</feature>
<reference evidence="2 3" key="1">
    <citation type="submission" date="2018-05" db="EMBL/GenBank/DDBJ databases">
        <title>Freshwater and sediment microbial communities from various areas in North America, analyzing microbe dynamics in response to fracking.</title>
        <authorList>
            <person name="Lamendella R."/>
        </authorList>
    </citation>
    <scope>NUCLEOTIDE SEQUENCE [LARGE SCALE GENOMIC DNA]</scope>
    <source>
        <strain evidence="2 3">15_TX</strain>
    </source>
</reference>
<feature type="transmembrane region" description="Helical" evidence="1">
    <location>
        <begin position="75"/>
        <end position="101"/>
    </location>
</feature>
<gene>
    <name evidence="2" type="ORF">DFO73_10463</name>
</gene>
<feature type="transmembrane region" description="Helical" evidence="1">
    <location>
        <begin position="34"/>
        <end position="55"/>
    </location>
</feature>
<protein>
    <recommendedName>
        <fullName evidence="4">Yip1 domain-containing protein</fullName>
    </recommendedName>
</protein>
<accession>A0A2V3A153</accession>
<dbReference type="RefSeq" id="WP_110064501.1">
    <property type="nucleotide sequence ID" value="NZ_QGTW01000004.1"/>
</dbReference>
<keyword evidence="1" id="KW-0472">Membrane</keyword>
<sequence>MYYRFRLLKGIFFPSYSSHQLKQAEAIPRFWPRLILLVLFSGLIYLLGSSLGLGNEILSKELTSLPSSEFEAKKLLFILGETVWGIIFCLFYLLFPALFFWTVTEIDYKKLAAIQMFAFTVLLIEKVLVSLLALTIGIDQFSSPFSFGVLTQYLTEKNFLIIFFGTISLFHFWVIYLQYIYLTRLSEKRRWVLFLLILGLHAFLLIVSTLLDYIEIERLI</sequence>
<organism evidence="2 3">
    <name type="scientific">Cytobacillus oceanisediminis</name>
    <dbReference type="NCBI Taxonomy" id="665099"/>
    <lineage>
        <taxon>Bacteria</taxon>
        <taxon>Bacillati</taxon>
        <taxon>Bacillota</taxon>
        <taxon>Bacilli</taxon>
        <taxon>Bacillales</taxon>
        <taxon>Bacillaceae</taxon>
        <taxon>Cytobacillus</taxon>
    </lineage>
</organism>
<keyword evidence="1" id="KW-0812">Transmembrane</keyword>
<proteinExistence type="predicted"/>
<feature type="transmembrane region" description="Helical" evidence="1">
    <location>
        <begin position="113"/>
        <end position="138"/>
    </location>
</feature>
<dbReference type="EMBL" id="QGTW01000004">
    <property type="protein sequence ID" value="PWW29432.1"/>
    <property type="molecule type" value="Genomic_DNA"/>
</dbReference>
<dbReference type="Proteomes" id="UP000247150">
    <property type="component" value="Unassembled WGS sequence"/>
</dbReference>
<evidence type="ECO:0000313" key="3">
    <source>
        <dbReference type="Proteomes" id="UP000247150"/>
    </source>
</evidence>